<protein>
    <submittedName>
        <fullName evidence="6">ABC transporter substrate-binding protein</fullName>
    </submittedName>
</protein>
<dbReference type="PANTHER" id="PTHR30483:SF6">
    <property type="entry name" value="PERIPLASMIC BINDING PROTEIN OF ABC TRANSPORTER FOR NATURAL AMINO ACIDS"/>
    <property type="match status" value="1"/>
</dbReference>
<dbReference type="AlphaFoldDB" id="A0A1B2I5B7"/>
<reference evidence="6" key="1">
    <citation type="submission" date="2016-08" db="EMBL/GenBank/DDBJ databases">
        <title>Complete genome of Cloacibacillus porcorum.</title>
        <authorList>
            <person name="Looft T."/>
            <person name="Bayles D.O."/>
            <person name="Alt D.P."/>
        </authorList>
    </citation>
    <scope>NUCLEOTIDE SEQUENCE [LARGE SCALE GENOMIC DNA]</scope>
    <source>
        <strain evidence="6">CL-84</strain>
    </source>
</reference>
<dbReference type="KEGG" id="cpor:BED41_08725"/>
<dbReference type="InterPro" id="IPR028082">
    <property type="entry name" value="Peripla_BP_I"/>
</dbReference>
<evidence type="ECO:0000256" key="1">
    <source>
        <dbReference type="ARBA" id="ARBA00010062"/>
    </source>
</evidence>
<name>A0A1B2I5B7_9BACT</name>
<dbReference type="Pfam" id="PF13458">
    <property type="entry name" value="Peripla_BP_6"/>
    <property type="match status" value="1"/>
</dbReference>
<keyword evidence="7" id="KW-1185">Reference proteome</keyword>
<gene>
    <name evidence="6" type="ORF">BED41_08725</name>
</gene>
<dbReference type="Gene3D" id="3.40.50.2300">
    <property type="match status" value="2"/>
</dbReference>
<evidence type="ECO:0000259" key="5">
    <source>
        <dbReference type="Pfam" id="PF13458"/>
    </source>
</evidence>
<feature type="domain" description="Leucine-binding protein" evidence="5">
    <location>
        <begin position="28"/>
        <end position="367"/>
    </location>
</feature>
<sequence>MRKSFSVLIAALALALIAFTGGAMAADTIKVGMLAPLTGFAAADGFSVYESVKIAVDKVNKEGGLLGKKVELVCYDDAADPKQSVPLANKLIGQDGVVAFVAGSYSLPTRAVSTIFNDEEIPLVSAYALHPDITKGDYTFRNGFLGTVEGKGAAYTAVKLLKAKKIALIVSDNDFGTTLAQGFDEYLAKHPEAKIVSQQKYPMSEKDFKPYLSKMKAANPDVVFFSGYYFQVGPAMKQAQEMGIKVQFIGEEGADSPKTTEIAGKAAEGLIIVTNLNRDDKRKEVQEFLATYRKLHKIEPDMVGASAYDAFMLLANAIKQAKTTDGPAVAKALAATKNYDGLTGLISGFTPEGEVVKPVQIQIVKDGKFHYYGVVTDKDIVTPSK</sequence>
<dbReference type="STRING" id="1197717.BED41_08725"/>
<dbReference type="InterPro" id="IPR028081">
    <property type="entry name" value="Leu-bd"/>
</dbReference>
<keyword evidence="4" id="KW-0029">Amino-acid transport</keyword>
<dbReference type="InterPro" id="IPR000709">
    <property type="entry name" value="Leu_Ile_Val-bd"/>
</dbReference>
<evidence type="ECO:0000313" key="7">
    <source>
        <dbReference type="Proteomes" id="UP000093044"/>
    </source>
</evidence>
<dbReference type="PANTHER" id="PTHR30483">
    <property type="entry name" value="LEUCINE-SPECIFIC-BINDING PROTEIN"/>
    <property type="match status" value="1"/>
</dbReference>
<comment type="similarity">
    <text evidence="1">Belongs to the leucine-binding protein family.</text>
</comment>
<dbReference type="InterPro" id="IPR051010">
    <property type="entry name" value="BCAA_transport"/>
</dbReference>
<evidence type="ECO:0000313" key="6">
    <source>
        <dbReference type="EMBL" id="ANZ45146.1"/>
    </source>
</evidence>
<accession>A0A1B2I5B7</accession>
<organism evidence="6 7">
    <name type="scientific">Cloacibacillus porcorum</name>
    <dbReference type="NCBI Taxonomy" id="1197717"/>
    <lineage>
        <taxon>Bacteria</taxon>
        <taxon>Thermotogati</taxon>
        <taxon>Synergistota</taxon>
        <taxon>Synergistia</taxon>
        <taxon>Synergistales</taxon>
        <taxon>Synergistaceae</taxon>
        <taxon>Cloacibacillus</taxon>
    </lineage>
</organism>
<dbReference type="GO" id="GO:0006865">
    <property type="term" value="P:amino acid transport"/>
    <property type="evidence" value="ECO:0007669"/>
    <property type="project" value="UniProtKB-KW"/>
</dbReference>
<keyword evidence="3" id="KW-0732">Signal</keyword>
<dbReference type="EMBL" id="CP016757">
    <property type="protein sequence ID" value="ANZ45146.1"/>
    <property type="molecule type" value="Genomic_DNA"/>
</dbReference>
<evidence type="ECO:0000256" key="3">
    <source>
        <dbReference type="ARBA" id="ARBA00022729"/>
    </source>
</evidence>
<dbReference type="SUPFAM" id="SSF53822">
    <property type="entry name" value="Periplasmic binding protein-like I"/>
    <property type="match status" value="1"/>
</dbReference>
<keyword evidence="2" id="KW-0813">Transport</keyword>
<dbReference type="OrthoDB" id="1392at2"/>
<dbReference type="RefSeq" id="WP_066744930.1">
    <property type="nucleotide sequence ID" value="NZ_CALCLR010000055.1"/>
</dbReference>
<dbReference type="GeneID" id="83057931"/>
<proteinExistence type="inferred from homology"/>
<dbReference type="Proteomes" id="UP000093044">
    <property type="component" value="Chromosome"/>
</dbReference>
<evidence type="ECO:0000256" key="4">
    <source>
        <dbReference type="ARBA" id="ARBA00022970"/>
    </source>
</evidence>
<dbReference type="PRINTS" id="PR00337">
    <property type="entry name" value="LEUILEVALBP"/>
</dbReference>
<evidence type="ECO:0000256" key="2">
    <source>
        <dbReference type="ARBA" id="ARBA00022448"/>
    </source>
</evidence>